<sequence>MSEDCLFVGYDKDPPGRDKTFLIVGRKKNNELYIINQFENEKAVWGG</sequence>
<reference evidence="1" key="1">
    <citation type="submission" date="2024-03" db="EMBL/GenBank/DDBJ databases">
        <title>Diverse circular DNA viruses in blood, oral, and fecal samples of captive lemurs.</title>
        <authorList>
            <person name="Paietta E.N."/>
            <person name="Kraberger S."/>
            <person name="Lund M.C."/>
            <person name="Custer J.M."/>
            <person name="Vargas K.M."/>
            <person name="Ehmke E.E."/>
            <person name="Yoder A.D."/>
            <person name="Varsani A."/>
        </authorList>
    </citation>
    <scope>NUCLEOTIDE SEQUENCE</scope>
    <source>
        <strain evidence="1">Duke_28FS_1</strain>
    </source>
</reference>
<name>A0AAU8B7H1_9CAUD</name>
<dbReference type="EMBL" id="PP511791">
    <property type="protein sequence ID" value="XCD07476.1"/>
    <property type="molecule type" value="Genomic_DNA"/>
</dbReference>
<proteinExistence type="predicted"/>
<evidence type="ECO:0000313" key="1">
    <source>
        <dbReference type="EMBL" id="XCD07476.1"/>
    </source>
</evidence>
<organism evidence="1">
    <name type="scientific">Dulem virus 39</name>
    <dbReference type="NCBI Taxonomy" id="3145757"/>
    <lineage>
        <taxon>Viruses</taxon>
        <taxon>Duplodnaviria</taxon>
        <taxon>Heunggongvirae</taxon>
        <taxon>Uroviricota</taxon>
        <taxon>Caudoviricetes</taxon>
    </lineage>
</organism>
<protein>
    <submittedName>
        <fullName evidence="1">Uncharacterized protein</fullName>
    </submittedName>
</protein>
<accession>A0AAU8B7H1</accession>